<name>A0AAD7BZK9_9AGAR</name>
<sequence length="73" mass="8293">MMRSELVTAFAFLPKAKALTCEPVLLQWQGGKSESSWFPPPPILICHPSALDFGALKYRPVQWRACRDPRRGH</sequence>
<keyword evidence="2" id="KW-1185">Reference proteome</keyword>
<evidence type="ECO:0000313" key="2">
    <source>
        <dbReference type="Proteomes" id="UP001221142"/>
    </source>
</evidence>
<evidence type="ECO:0000313" key="1">
    <source>
        <dbReference type="EMBL" id="KAJ7634937.1"/>
    </source>
</evidence>
<comment type="caution">
    <text evidence="1">The sequence shown here is derived from an EMBL/GenBank/DDBJ whole genome shotgun (WGS) entry which is preliminary data.</text>
</comment>
<accession>A0AAD7BZK9</accession>
<proteinExistence type="predicted"/>
<dbReference type="EMBL" id="JARKIF010000007">
    <property type="protein sequence ID" value="KAJ7634937.1"/>
    <property type="molecule type" value="Genomic_DNA"/>
</dbReference>
<dbReference type="AlphaFoldDB" id="A0AAD7BZK9"/>
<protein>
    <submittedName>
        <fullName evidence="1">Uncharacterized protein</fullName>
    </submittedName>
</protein>
<gene>
    <name evidence="1" type="ORF">FB45DRAFT_910318</name>
</gene>
<dbReference type="Proteomes" id="UP001221142">
    <property type="component" value="Unassembled WGS sequence"/>
</dbReference>
<reference evidence="1" key="1">
    <citation type="submission" date="2023-03" db="EMBL/GenBank/DDBJ databases">
        <title>Massive genome expansion in bonnet fungi (Mycena s.s.) driven by repeated elements and novel gene families across ecological guilds.</title>
        <authorList>
            <consortium name="Lawrence Berkeley National Laboratory"/>
            <person name="Harder C.B."/>
            <person name="Miyauchi S."/>
            <person name="Viragh M."/>
            <person name="Kuo A."/>
            <person name="Thoen E."/>
            <person name="Andreopoulos B."/>
            <person name="Lu D."/>
            <person name="Skrede I."/>
            <person name="Drula E."/>
            <person name="Henrissat B."/>
            <person name="Morin E."/>
            <person name="Kohler A."/>
            <person name="Barry K."/>
            <person name="LaButti K."/>
            <person name="Morin E."/>
            <person name="Salamov A."/>
            <person name="Lipzen A."/>
            <person name="Mereny Z."/>
            <person name="Hegedus B."/>
            <person name="Baldrian P."/>
            <person name="Stursova M."/>
            <person name="Weitz H."/>
            <person name="Taylor A."/>
            <person name="Grigoriev I.V."/>
            <person name="Nagy L.G."/>
            <person name="Martin F."/>
            <person name="Kauserud H."/>
        </authorList>
    </citation>
    <scope>NUCLEOTIDE SEQUENCE</scope>
    <source>
        <strain evidence="1">9284</strain>
    </source>
</reference>
<organism evidence="1 2">
    <name type="scientific">Roridomyces roridus</name>
    <dbReference type="NCBI Taxonomy" id="1738132"/>
    <lineage>
        <taxon>Eukaryota</taxon>
        <taxon>Fungi</taxon>
        <taxon>Dikarya</taxon>
        <taxon>Basidiomycota</taxon>
        <taxon>Agaricomycotina</taxon>
        <taxon>Agaricomycetes</taxon>
        <taxon>Agaricomycetidae</taxon>
        <taxon>Agaricales</taxon>
        <taxon>Marasmiineae</taxon>
        <taxon>Mycenaceae</taxon>
        <taxon>Roridomyces</taxon>
    </lineage>
</organism>